<name>A0A4U0WVT9_9PEZI</name>
<comment type="caution">
    <text evidence="3">The sequence shown here is derived from an EMBL/GenBank/DDBJ whole genome shotgun (WGS) entry which is preliminary data.</text>
</comment>
<accession>A0A4U0WVT9</accession>
<dbReference type="EMBL" id="NAJN01000976">
    <property type="protein sequence ID" value="TKA66858.1"/>
    <property type="molecule type" value="Genomic_DNA"/>
</dbReference>
<dbReference type="SUPFAM" id="SSF109604">
    <property type="entry name" value="HD-domain/PDEase-like"/>
    <property type="match status" value="1"/>
</dbReference>
<dbReference type="InterPro" id="IPR017771">
    <property type="entry name" value="Cyanamide_hydratase_HD"/>
</dbReference>
<evidence type="ECO:0000313" key="4">
    <source>
        <dbReference type="Proteomes" id="UP000308768"/>
    </source>
</evidence>
<dbReference type="PROSITE" id="PS51831">
    <property type="entry name" value="HD"/>
    <property type="match status" value="1"/>
</dbReference>
<feature type="domain" description="HD" evidence="2">
    <location>
        <begin position="61"/>
        <end position="175"/>
    </location>
</feature>
<evidence type="ECO:0000259" key="2">
    <source>
        <dbReference type="PROSITE" id="PS51831"/>
    </source>
</evidence>
<dbReference type="Gene3D" id="1.10.3210.10">
    <property type="entry name" value="Hypothetical protein af1432"/>
    <property type="match status" value="1"/>
</dbReference>
<keyword evidence="4" id="KW-1185">Reference proteome</keyword>
<dbReference type="OrthoDB" id="409121at2759"/>
<dbReference type="PANTHER" id="PTHR35569:SF1">
    <property type="entry name" value="CYANAMIDE HYDRATASE DDI2-RELATED"/>
    <property type="match status" value="1"/>
</dbReference>
<dbReference type="AlphaFoldDB" id="A0A4U0WVT9"/>
<proteinExistence type="predicted"/>
<reference evidence="3 4" key="1">
    <citation type="submission" date="2017-03" db="EMBL/GenBank/DDBJ databases">
        <title>Genomes of endolithic fungi from Antarctica.</title>
        <authorList>
            <person name="Coleine C."/>
            <person name="Masonjones S."/>
            <person name="Stajich J.E."/>
        </authorList>
    </citation>
    <scope>NUCLEOTIDE SEQUENCE [LARGE SCALE GENOMIC DNA]</scope>
    <source>
        <strain evidence="3 4">CCFEE 5187</strain>
    </source>
</reference>
<dbReference type="InterPro" id="IPR003607">
    <property type="entry name" value="HD/PDEase_dom"/>
</dbReference>
<dbReference type="InterPro" id="IPR006674">
    <property type="entry name" value="HD_domain"/>
</dbReference>
<organism evidence="3 4">
    <name type="scientific">Cryomyces minteri</name>
    <dbReference type="NCBI Taxonomy" id="331657"/>
    <lineage>
        <taxon>Eukaryota</taxon>
        <taxon>Fungi</taxon>
        <taxon>Dikarya</taxon>
        <taxon>Ascomycota</taxon>
        <taxon>Pezizomycotina</taxon>
        <taxon>Dothideomycetes</taxon>
        <taxon>Dothideomycetes incertae sedis</taxon>
        <taxon>Cryomyces</taxon>
    </lineage>
</organism>
<dbReference type="NCBIfam" id="TIGR03401">
    <property type="entry name" value="cyanamide_fam"/>
    <property type="match status" value="1"/>
</dbReference>
<protein>
    <recommendedName>
        <fullName evidence="2">HD domain-containing protein</fullName>
    </recommendedName>
</protein>
<gene>
    <name evidence="3" type="ORF">B0A49_05644</name>
</gene>
<evidence type="ECO:0000313" key="3">
    <source>
        <dbReference type="EMBL" id="TKA66858.1"/>
    </source>
</evidence>
<dbReference type="PANTHER" id="PTHR35569">
    <property type="entry name" value="CYANAMIDE HYDRATASE DDI2-RELATED"/>
    <property type="match status" value="1"/>
</dbReference>
<dbReference type="Pfam" id="PF01966">
    <property type="entry name" value="HD"/>
    <property type="match status" value="1"/>
</dbReference>
<dbReference type="STRING" id="331657.A0A4U0WVT9"/>
<dbReference type="Proteomes" id="UP000308768">
    <property type="component" value="Unassembled WGS sequence"/>
</dbReference>
<evidence type="ECO:0000256" key="1">
    <source>
        <dbReference type="SAM" id="MobiDB-lite"/>
    </source>
</evidence>
<sequence>MSKTEQDHGWTAVPLSHSKLLASRPEKKESQPMKVADIPLPDSPLVKAVMAYAKENLREETFHHSMRVFYYGTYTTRTAITTQHFPAWTYSPETYLLTCLLHDIGTSAANLRATYQSFEFYGAQLALALLSSHKSPQAQSEAVAEAIIRHQDLGDTGTITTVGALIQLATVFDNMGANAELVHMRTVENVVEAWPRNGWSGCFAKTIREEIGLKPWCHTTIIDGFAEGVEGNQLMEPYD</sequence>
<feature type="region of interest" description="Disordered" evidence="1">
    <location>
        <begin position="1"/>
        <end position="36"/>
    </location>
</feature>
<dbReference type="CDD" id="cd00077">
    <property type="entry name" value="HDc"/>
    <property type="match status" value="1"/>
</dbReference>